<reference evidence="2" key="1">
    <citation type="submission" date="2014-09" db="EMBL/GenBank/DDBJ databases">
        <authorList>
            <person name="Magalhaes I.L.F."/>
            <person name="Oliveira U."/>
            <person name="Santos F.R."/>
            <person name="Vidigal T.H.D.A."/>
            <person name="Brescovit A.D."/>
            <person name="Santos A.J."/>
        </authorList>
    </citation>
    <scope>NUCLEOTIDE SEQUENCE</scope>
    <source>
        <tissue evidence="2">Shoot tissue taken approximately 20 cm above the soil surface</tissue>
    </source>
</reference>
<feature type="region of interest" description="Disordered" evidence="1">
    <location>
        <begin position="17"/>
        <end position="49"/>
    </location>
</feature>
<sequence>MTKMVAAFYLWNGRGATKRSSGVRSRMAETPMPNFRRHGHESSSGNGGKGVEIACTIAVMNDGLRS</sequence>
<organism evidence="2">
    <name type="scientific">Arundo donax</name>
    <name type="common">Giant reed</name>
    <name type="synonym">Donax arundinaceus</name>
    <dbReference type="NCBI Taxonomy" id="35708"/>
    <lineage>
        <taxon>Eukaryota</taxon>
        <taxon>Viridiplantae</taxon>
        <taxon>Streptophyta</taxon>
        <taxon>Embryophyta</taxon>
        <taxon>Tracheophyta</taxon>
        <taxon>Spermatophyta</taxon>
        <taxon>Magnoliopsida</taxon>
        <taxon>Liliopsida</taxon>
        <taxon>Poales</taxon>
        <taxon>Poaceae</taxon>
        <taxon>PACMAD clade</taxon>
        <taxon>Arundinoideae</taxon>
        <taxon>Arundineae</taxon>
        <taxon>Arundo</taxon>
    </lineage>
</organism>
<name>A0A0A9AGR0_ARUDO</name>
<dbReference type="EMBL" id="GBRH01251603">
    <property type="protein sequence ID" value="JAD46292.1"/>
    <property type="molecule type" value="Transcribed_RNA"/>
</dbReference>
<protein>
    <submittedName>
        <fullName evidence="2">Uncharacterized protein</fullName>
    </submittedName>
</protein>
<accession>A0A0A9AGR0</accession>
<reference evidence="2" key="2">
    <citation type="journal article" date="2015" name="Data Brief">
        <title>Shoot transcriptome of the giant reed, Arundo donax.</title>
        <authorList>
            <person name="Barrero R.A."/>
            <person name="Guerrero F.D."/>
            <person name="Moolhuijzen P."/>
            <person name="Goolsby J.A."/>
            <person name="Tidwell J."/>
            <person name="Bellgard S.E."/>
            <person name="Bellgard M.I."/>
        </authorList>
    </citation>
    <scope>NUCLEOTIDE SEQUENCE</scope>
    <source>
        <tissue evidence="2">Shoot tissue taken approximately 20 cm above the soil surface</tissue>
    </source>
</reference>
<evidence type="ECO:0000256" key="1">
    <source>
        <dbReference type="SAM" id="MobiDB-lite"/>
    </source>
</evidence>
<proteinExistence type="predicted"/>
<evidence type="ECO:0000313" key="2">
    <source>
        <dbReference type="EMBL" id="JAD46292.1"/>
    </source>
</evidence>
<dbReference type="AlphaFoldDB" id="A0A0A9AGR0"/>